<proteinExistence type="inferred from homology"/>
<dbReference type="GO" id="GO:0055085">
    <property type="term" value="P:transmembrane transport"/>
    <property type="evidence" value="ECO:0007669"/>
    <property type="project" value="InterPro"/>
</dbReference>
<comment type="subcellular location">
    <subcellularLocation>
        <location evidence="1">Cell inner membrane</location>
        <topology evidence="1">Single-pass membrane protein</topology>
        <orientation evidence="1">Periplasmic side</orientation>
    </subcellularLocation>
</comment>
<keyword evidence="5" id="KW-0997">Cell inner membrane</keyword>
<accession>A0A382AA11</accession>
<feature type="domain" description="TonB C-terminal" evidence="10">
    <location>
        <begin position="327"/>
        <end position="423"/>
    </location>
</feature>
<reference evidence="11" key="1">
    <citation type="submission" date="2018-05" db="EMBL/GenBank/DDBJ databases">
        <authorList>
            <person name="Lanie J.A."/>
            <person name="Ng W.-L."/>
            <person name="Kazmierczak K.M."/>
            <person name="Andrzejewski T.M."/>
            <person name="Davidsen T.M."/>
            <person name="Wayne K.J."/>
            <person name="Tettelin H."/>
            <person name="Glass J.I."/>
            <person name="Rusch D."/>
            <person name="Podicherti R."/>
            <person name="Tsui H.-C.T."/>
            <person name="Winkler M.E."/>
        </authorList>
    </citation>
    <scope>NUCLEOTIDE SEQUENCE</scope>
</reference>
<dbReference type="PANTHER" id="PTHR33446">
    <property type="entry name" value="PROTEIN TONB-RELATED"/>
    <property type="match status" value="1"/>
</dbReference>
<dbReference type="Gene3D" id="3.30.1150.10">
    <property type="match status" value="1"/>
</dbReference>
<comment type="similarity">
    <text evidence="2">Belongs to the TonB family.</text>
</comment>
<organism evidence="11">
    <name type="scientific">marine metagenome</name>
    <dbReference type="NCBI Taxonomy" id="408172"/>
    <lineage>
        <taxon>unclassified sequences</taxon>
        <taxon>metagenomes</taxon>
        <taxon>ecological metagenomes</taxon>
    </lineage>
</organism>
<dbReference type="GO" id="GO:0015031">
    <property type="term" value="P:protein transport"/>
    <property type="evidence" value="ECO:0007669"/>
    <property type="project" value="UniProtKB-KW"/>
</dbReference>
<dbReference type="InterPro" id="IPR037682">
    <property type="entry name" value="TonB_C"/>
</dbReference>
<dbReference type="NCBIfam" id="TIGR01352">
    <property type="entry name" value="tonB_Cterm"/>
    <property type="match status" value="1"/>
</dbReference>
<evidence type="ECO:0000259" key="10">
    <source>
        <dbReference type="PROSITE" id="PS52015"/>
    </source>
</evidence>
<evidence type="ECO:0000256" key="2">
    <source>
        <dbReference type="ARBA" id="ARBA00006555"/>
    </source>
</evidence>
<evidence type="ECO:0000313" key="11">
    <source>
        <dbReference type="EMBL" id="SVA98081.1"/>
    </source>
</evidence>
<evidence type="ECO:0000256" key="9">
    <source>
        <dbReference type="ARBA" id="ARBA00023136"/>
    </source>
</evidence>
<dbReference type="PROSITE" id="PS52015">
    <property type="entry name" value="TONB_CTD"/>
    <property type="match status" value="1"/>
</dbReference>
<keyword evidence="3" id="KW-0813">Transport</keyword>
<evidence type="ECO:0000256" key="6">
    <source>
        <dbReference type="ARBA" id="ARBA00022692"/>
    </source>
</evidence>
<sequence length="431" mass="49121">MKKLLLLLSLLLATVANAEIFQPEDYVKLQFQGCFPEHQFTESSFKNDISDSLNNQLKTWEKDEIKRTGYKINSQLQSIRSIFNKGSYEKVLSKAEKALKLIKSNELRRKKSDGQYEYGLSVETVAGNSASMLHFYSAASVEIPYLAFISAEELNLDQDIQEKWLQESFSQSRTAFSVNQCSKMLARYVGVKTQNRRAYSSICSKINPYEAFTAGELGILEHRKENYLAALSLFSIALTNYNLTAYKDEASDSILFERMNILARTGFAAEKAKKWCIAYEGFRRSTEIAKVLDIKPLEVWGKKLIQARSELDSIPKDNWSSEYGLYQPGGAYMPLFKPVPVYPKQMARSGREGCVMLEFNVNEQGKTEDIEVVWSTNKSFNQNAKKTVERFLYQPQIEEGKPVKVEGVLNQITFIIEGKSKPRNYIPEGCP</sequence>
<dbReference type="Pfam" id="PF03544">
    <property type="entry name" value="TonB_C"/>
    <property type="match status" value="1"/>
</dbReference>
<evidence type="ECO:0000256" key="7">
    <source>
        <dbReference type="ARBA" id="ARBA00022927"/>
    </source>
</evidence>
<keyword evidence="4" id="KW-1003">Cell membrane</keyword>
<dbReference type="AlphaFoldDB" id="A0A382AA11"/>
<evidence type="ECO:0000256" key="3">
    <source>
        <dbReference type="ARBA" id="ARBA00022448"/>
    </source>
</evidence>
<protein>
    <recommendedName>
        <fullName evidence="10">TonB C-terminal domain-containing protein</fullName>
    </recommendedName>
</protein>
<evidence type="ECO:0000256" key="5">
    <source>
        <dbReference type="ARBA" id="ARBA00022519"/>
    </source>
</evidence>
<dbReference type="InterPro" id="IPR051045">
    <property type="entry name" value="TonB-dependent_transducer"/>
</dbReference>
<keyword evidence="6" id="KW-0812">Transmembrane</keyword>
<dbReference type="GO" id="GO:0005886">
    <property type="term" value="C:plasma membrane"/>
    <property type="evidence" value="ECO:0007669"/>
    <property type="project" value="UniProtKB-SubCell"/>
</dbReference>
<dbReference type="SUPFAM" id="SSF74653">
    <property type="entry name" value="TolA/TonB C-terminal domain"/>
    <property type="match status" value="1"/>
</dbReference>
<keyword evidence="9" id="KW-0472">Membrane</keyword>
<evidence type="ECO:0000256" key="1">
    <source>
        <dbReference type="ARBA" id="ARBA00004383"/>
    </source>
</evidence>
<dbReference type="InterPro" id="IPR006260">
    <property type="entry name" value="TonB/TolA_C"/>
</dbReference>
<dbReference type="EMBL" id="UINC01024446">
    <property type="protein sequence ID" value="SVA98081.1"/>
    <property type="molecule type" value="Genomic_DNA"/>
</dbReference>
<evidence type="ECO:0000256" key="4">
    <source>
        <dbReference type="ARBA" id="ARBA00022475"/>
    </source>
</evidence>
<dbReference type="PANTHER" id="PTHR33446:SF14">
    <property type="entry name" value="PROTEIN TONB"/>
    <property type="match status" value="1"/>
</dbReference>
<keyword evidence="7" id="KW-0653">Protein transport</keyword>
<name>A0A382AA11_9ZZZZ</name>
<evidence type="ECO:0000256" key="8">
    <source>
        <dbReference type="ARBA" id="ARBA00022989"/>
    </source>
</evidence>
<keyword evidence="8" id="KW-1133">Transmembrane helix</keyword>
<gene>
    <name evidence="11" type="ORF">METZ01_LOCUS150935</name>
</gene>